<feature type="compositionally biased region" description="Acidic residues" evidence="1">
    <location>
        <begin position="76"/>
        <end position="89"/>
    </location>
</feature>
<feature type="compositionally biased region" description="Polar residues" evidence="1">
    <location>
        <begin position="56"/>
        <end position="68"/>
    </location>
</feature>
<evidence type="ECO:0000256" key="1">
    <source>
        <dbReference type="SAM" id="MobiDB-lite"/>
    </source>
</evidence>
<feature type="compositionally biased region" description="Basic and acidic residues" evidence="1">
    <location>
        <begin position="20"/>
        <end position="41"/>
    </location>
</feature>
<evidence type="ECO:0000313" key="3">
    <source>
        <dbReference type="Proteomes" id="UP001281761"/>
    </source>
</evidence>
<dbReference type="EMBL" id="JARBJD010000032">
    <property type="protein sequence ID" value="KAK2959067.1"/>
    <property type="molecule type" value="Genomic_DNA"/>
</dbReference>
<comment type="caution">
    <text evidence="2">The sequence shown here is derived from an EMBL/GenBank/DDBJ whole genome shotgun (WGS) entry which is preliminary data.</text>
</comment>
<keyword evidence="3" id="KW-1185">Reference proteome</keyword>
<accession>A0ABQ9Y5P0</accession>
<evidence type="ECO:0000313" key="2">
    <source>
        <dbReference type="EMBL" id="KAK2959067.1"/>
    </source>
</evidence>
<name>A0ABQ9Y5P0_9EUKA</name>
<reference evidence="2 3" key="1">
    <citation type="journal article" date="2022" name="bioRxiv">
        <title>Genomics of Preaxostyla Flagellates Illuminates Evolutionary Transitions and the Path Towards Mitochondrial Loss.</title>
        <authorList>
            <person name="Novak L.V.F."/>
            <person name="Treitli S.C."/>
            <person name="Pyrih J."/>
            <person name="Halakuc P."/>
            <person name="Pipaliya S.V."/>
            <person name="Vacek V."/>
            <person name="Brzon O."/>
            <person name="Soukal P."/>
            <person name="Eme L."/>
            <person name="Dacks J.B."/>
            <person name="Karnkowska A."/>
            <person name="Elias M."/>
            <person name="Hampl V."/>
        </authorList>
    </citation>
    <scope>NUCLEOTIDE SEQUENCE [LARGE SCALE GENOMIC DNA]</scope>
    <source>
        <strain evidence="2">NAU3</strain>
        <tissue evidence="2">Gut</tissue>
    </source>
</reference>
<sequence>MSGSQCCWSCLPTVEEKEWKGGKKRDNVGECGRRNRTAREARSRRKQKLRKKDENPISSGFSISSLTATVKAPEADNAESEAALEDGFE</sequence>
<gene>
    <name evidence="2" type="ORF">BLNAU_5862</name>
</gene>
<dbReference type="Proteomes" id="UP001281761">
    <property type="component" value="Unassembled WGS sequence"/>
</dbReference>
<proteinExistence type="predicted"/>
<feature type="region of interest" description="Disordered" evidence="1">
    <location>
        <begin position="20"/>
        <end position="89"/>
    </location>
</feature>
<protein>
    <submittedName>
        <fullName evidence="2">Uncharacterized protein</fullName>
    </submittedName>
</protein>
<organism evidence="2 3">
    <name type="scientific">Blattamonas nauphoetae</name>
    <dbReference type="NCBI Taxonomy" id="2049346"/>
    <lineage>
        <taxon>Eukaryota</taxon>
        <taxon>Metamonada</taxon>
        <taxon>Preaxostyla</taxon>
        <taxon>Oxymonadida</taxon>
        <taxon>Blattamonas</taxon>
    </lineage>
</organism>